<protein>
    <submittedName>
        <fullName evidence="2">Uncharacterized protein</fullName>
    </submittedName>
</protein>
<feature type="region of interest" description="Disordered" evidence="1">
    <location>
        <begin position="303"/>
        <end position="328"/>
    </location>
</feature>
<proteinExistence type="predicted"/>
<feature type="compositionally biased region" description="Polar residues" evidence="1">
    <location>
        <begin position="1"/>
        <end position="10"/>
    </location>
</feature>
<dbReference type="Proteomes" id="UP000807342">
    <property type="component" value="Unassembled WGS sequence"/>
</dbReference>
<evidence type="ECO:0000313" key="3">
    <source>
        <dbReference type="Proteomes" id="UP000807342"/>
    </source>
</evidence>
<feature type="region of interest" description="Disordered" evidence="1">
    <location>
        <begin position="1"/>
        <end position="49"/>
    </location>
</feature>
<evidence type="ECO:0000313" key="2">
    <source>
        <dbReference type="EMBL" id="KAF9445785.1"/>
    </source>
</evidence>
<gene>
    <name evidence="2" type="ORF">P691DRAFT_784796</name>
</gene>
<dbReference type="AlphaFoldDB" id="A0A9P5X816"/>
<name>A0A9P5X816_9AGAR</name>
<dbReference type="OrthoDB" id="10624232at2759"/>
<comment type="caution">
    <text evidence="2">The sequence shown here is derived from an EMBL/GenBank/DDBJ whole genome shotgun (WGS) entry which is preliminary data.</text>
</comment>
<keyword evidence="3" id="KW-1185">Reference proteome</keyword>
<reference evidence="2" key="1">
    <citation type="submission" date="2020-11" db="EMBL/GenBank/DDBJ databases">
        <authorList>
            <consortium name="DOE Joint Genome Institute"/>
            <person name="Ahrendt S."/>
            <person name="Riley R."/>
            <person name="Andreopoulos W."/>
            <person name="Labutti K."/>
            <person name="Pangilinan J."/>
            <person name="Ruiz-Duenas F.J."/>
            <person name="Barrasa J.M."/>
            <person name="Sanchez-Garcia M."/>
            <person name="Camarero S."/>
            <person name="Miyauchi S."/>
            <person name="Serrano A."/>
            <person name="Linde D."/>
            <person name="Babiker R."/>
            <person name="Drula E."/>
            <person name="Ayuso-Fernandez I."/>
            <person name="Pacheco R."/>
            <person name="Padilla G."/>
            <person name="Ferreira P."/>
            <person name="Barriuso J."/>
            <person name="Kellner H."/>
            <person name="Castanera R."/>
            <person name="Alfaro M."/>
            <person name="Ramirez L."/>
            <person name="Pisabarro A.G."/>
            <person name="Kuo A."/>
            <person name="Tritt A."/>
            <person name="Lipzen A."/>
            <person name="He G."/>
            <person name="Yan M."/>
            <person name="Ng V."/>
            <person name="Cullen D."/>
            <person name="Martin F."/>
            <person name="Rosso M.-N."/>
            <person name="Henrissat B."/>
            <person name="Hibbett D."/>
            <person name="Martinez A.T."/>
            <person name="Grigoriev I.V."/>
        </authorList>
    </citation>
    <scope>NUCLEOTIDE SEQUENCE</scope>
    <source>
        <strain evidence="2">MF-IS2</strain>
    </source>
</reference>
<organism evidence="2 3">
    <name type="scientific">Macrolepiota fuliginosa MF-IS2</name>
    <dbReference type="NCBI Taxonomy" id="1400762"/>
    <lineage>
        <taxon>Eukaryota</taxon>
        <taxon>Fungi</taxon>
        <taxon>Dikarya</taxon>
        <taxon>Basidiomycota</taxon>
        <taxon>Agaricomycotina</taxon>
        <taxon>Agaricomycetes</taxon>
        <taxon>Agaricomycetidae</taxon>
        <taxon>Agaricales</taxon>
        <taxon>Agaricineae</taxon>
        <taxon>Agaricaceae</taxon>
        <taxon>Macrolepiota</taxon>
    </lineage>
</organism>
<accession>A0A9P5X816</accession>
<dbReference type="EMBL" id="MU151281">
    <property type="protein sequence ID" value="KAF9445785.1"/>
    <property type="molecule type" value="Genomic_DNA"/>
</dbReference>
<feature type="compositionally biased region" description="Basic residues" evidence="1">
    <location>
        <begin position="36"/>
        <end position="46"/>
    </location>
</feature>
<feature type="region of interest" description="Disordered" evidence="1">
    <location>
        <begin position="265"/>
        <end position="290"/>
    </location>
</feature>
<sequence>MSAWHTSSPYTLPHTHALAPRPRKQSTLDSLTLDPRKRKNSRNLKRKAAEVQEVERIMDPSYLPPRASATIGYSHGRTIGTAAEFGPNSSYGHGYDYGYERGRTTSNGATQGGWYNGHHYEVDAAGHLHDIDHRPFPMIPPQRSQSLMVTEGYSAQVPGGTQRSPRSTRRVTSPPAYWETFNTTQMANVSESESSDIETIPVSRIPCASVRYNLPPPATVYAHVQPDQNYLSAHAYFDNTTQYAIGGRSGEPVVQIDGRTGKRVLTKSRPRGKNGKENLKYDDDDDDDDDQDCILDEGYEGVDEDGRMIQNNKTRSAAGERSKAQMGPKQRLYNTWVATRFDAHLKVIRTQRWLRERVQGQHRTD</sequence>
<evidence type="ECO:0000256" key="1">
    <source>
        <dbReference type="SAM" id="MobiDB-lite"/>
    </source>
</evidence>